<keyword evidence="2" id="KW-0028">Amino-acid biosynthesis</keyword>
<dbReference type="SUPFAM" id="SSF51366">
    <property type="entry name" value="Ribulose-phoshate binding barrel"/>
    <property type="match status" value="1"/>
</dbReference>
<comment type="similarity">
    <text evidence="1 2">Belongs to the HisA/HisF family.</text>
</comment>
<dbReference type="InterPro" id="IPR044524">
    <property type="entry name" value="Isoase_HisA-like"/>
</dbReference>
<dbReference type="InterPro" id="IPR013785">
    <property type="entry name" value="Aldolase_TIM"/>
</dbReference>
<dbReference type="InterPro" id="IPR011060">
    <property type="entry name" value="RibuloseP-bd_barrel"/>
</dbReference>
<accession>A0A7C2VDR5</accession>
<dbReference type="GO" id="GO:0005737">
    <property type="term" value="C:cytoplasm"/>
    <property type="evidence" value="ECO:0007669"/>
    <property type="project" value="TreeGrafter"/>
</dbReference>
<dbReference type="InterPro" id="IPR006062">
    <property type="entry name" value="His_biosynth"/>
</dbReference>
<dbReference type="EMBL" id="DSGT01000009">
    <property type="protein sequence ID" value="HEW53233.1"/>
    <property type="molecule type" value="Genomic_DNA"/>
</dbReference>
<dbReference type="AlphaFoldDB" id="A0A7C2VDR5"/>
<comment type="caution">
    <text evidence="3">The sequence shown here is derived from an EMBL/GenBank/DDBJ whole genome shotgun (WGS) entry which is preliminary data.</text>
</comment>
<evidence type="ECO:0000256" key="1">
    <source>
        <dbReference type="ARBA" id="ARBA00009667"/>
    </source>
</evidence>
<dbReference type="GO" id="GO:0003949">
    <property type="term" value="F:1-(5-phosphoribosyl)-5-[(5-phosphoribosylamino)methylideneamino]imidazole-4-carboxamide isomerase activity"/>
    <property type="evidence" value="ECO:0007669"/>
    <property type="project" value="InterPro"/>
</dbReference>
<reference evidence="3" key="1">
    <citation type="journal article" date="2020" name="mSystems">
        <title>Genome- and Community-Level Interaction Insights into Carbon Utilization and Element Cycling Functions of Hydrothermarchaeota in Hydrothermal Sediment.</title>
        <authorList>
            <person name="Zhou Z."/>
            <person name="Liu Y."/>
            <person name="Xu W."/>
            <person name="Pan J."/>
            <person name="Luo Z.H."/>
            <person name="Li M."/>
        </authorList>
    </citation>
    <scope>NUCLEOTIDE SEQUENCE [LARGE SCALE GENOMIC DNA]</scope>
    <source>
        <strain evidence="3">SpSt-16</strain>
    </source>
</reference>
<evidence type="ECO:0000256" key="2">
    <source>
        <dbReference type="RuleBase" id="RU003657"/>
    </source>
</evidence>
<dbReference type="Gene3D" id="3.20.20.70">
    <property type="entry name" value="Aldolase class I"/>
    <property type="match status" value="1"/>
</dbReference>
<dbReference type="PANTHER" id="PTHR43090">
    <property type="entry name" value="1-(5-PHOSPHORIBOSYL)-5-[(5-PHOSPHORIBOSYLAMINO)METHYLIDENEAMINO] IMIDAZOLE-4-CARBOXAMIDE ISOMERASE"/>
    <property type="match status" value="1"/>
</dbReference>
<keyword evidence="2" id="KW-0368">Histidine biosynthesis</keyword>
<dbReference type="GO" id="GO:0000162">
    <property type="term" value="P:L-tryptophan biosynthetic process"/>
    <property type="evidence" value="ECO:0007669"/>
    <property type="project" value="TreeGrafter"/>
</dbReference>
<protein>
    <recommendedName>
        <fullName evidence="4">HisA/HisF family protein</fullName>
    </recommendedName>
</protein>
<evidence type="ECO:0008006" key="4">
    <source>
        <dbReference type="Google" id="ProtNLM"/>
    </source>
</evidence>
<dbReference type="Pfam" id="PF00977">
    <property type="entry name" value="His_biosynth"/>
    <property type="match status" value="1"/>
</dbReference>
<dbReference type="GO" id="GO:0000105">
    <property type="term" value="P:L-histidine biosynthetic process"/>
    <property type="evidence" value="ECO:0007669"/>
    <property type="project" value="UniProtKB-KW"/>
</dbReference>
<proteinExistence type="inferred from homology"/>
<sequence>MVEVIPVIDIMNGLVVRAIAGQRDRYKPLDNSVIVRSPRPEDALAGFKKLGCGRLYIADLDAILGRGDNSFVIDMALGYGFRVLADVGRRGLSKADEENVSYVIGTEYIDYPDELAELSGRAISMDTVDGMVLFRNTRLDPERASAELCRYNPSILIVLNLSRVGTEQGLDFDLLRIARMCCKTELAVGGGIRSVDELKLLNTFGVRYVLVATAIHKGLVDRCIY</sequence>
<dbReference type="PANTHER" id="PTHR43090:SF2">
    <property type="entry name" value="1-(5-PHOSPHORIBOSYL)-5-[(5-PHOSPHORIBOSYLAMINO)METHYLIDENEAMINO] IMIDAZOLE-4-CARBOXAMIDE ISOMERASE"/>
    <property type="match status" value="1"/>
</dbReference>
<organism evidence="3">
    <name type="scientific">Ignisphaera aggregans</name>
    <dbReference type="NCBI Taxonomy" id="334771"/>
    <lineage>
        <taxon>Archaea</taxon>
        <taxon>Thermoproteota</taxon>
        <taxon>Thermoprotei</taxon>
        <taxon>Desulfurococcales</taxon>
        <taxon>Desulfurococcaceae</taxon>
        <taxon>Ignisphaera</taxon>
    </lineage>
</organism>
<evidence type="ECO:0000313" key="3">
    <source>
        <dbReference type="EMBL" id="HEW53233.1"/>
    </source>
</evidence>
<name>A0A7C2VDR5_9CREN</name>
<gene>
    <name evidence="3" type="ORF">ENO77_03605</name>
</gene>